<reference evidence="9" key="1">
    <citation type="journal article" date="2021" name="mSystems">
        <title>Bacteria and Archaea Synergistically Convert Glycine Betaine to Biogenic Methane in the Formosa Cold Seep of the South China Sea.</title>
        <authorList>
            <person name="Li L."/>
            <person name="Zhang W."/>
            <person name="Zhang S."/>
            <person name="Song L."/>
            <person name="Sun Q."/>
            <person name="Zhang H."/>
            <person name="Xiang H."/>
            <person name="Dong X."/>
        </authorList>
    </citation>
    <scope>NUCLEOTIDE SEQUENCE</scope>
    <source>
        <strain evidence="9">LLY</strain>
    </source>
</reference>
<evidence type="ECO:0000256" key="2">
    <source>
        <dbReference type="ARBA" id="ARBA00011716"/>
    </source>
</evidence>
<reference evidence="9" key="2">
    <citation type="submission" date="2021-04" db="EMBL/GenBank/DDBJ databases">
        <authorList>
            <person name="Dong X."/>
        </authorList>
    </citation>
    <scope>NUCLEOTIDE SEQUENCE</scope>
    <source>
        <strain evidence="9">LLY</strain>
    </source>
</reference>
<dbReference type="GO" id="GO:0016272">
    <property type="term" value="C:prefoldin complex"/>
    <property type="evidence" value="ECO:0007669"/>
    <property type="project" value="UniProtKB-UniRule"/>
</dbReference>
<comment type="similarity">
    <text evidence="1">Belongs to the prefoldin subunit alpha family.</text>
</comment>
<dbReference type="EMBL" id="JAGSOI010000008">
    <property type="protein sequence ID" value="MCM1986064.1"/>
    <property type="molecule type" value="Genomic_DNA"/>
</dbReference>
<keyword evidence="10" id="KW-1185">Reference proteome</keyword>
<sequence length="138" mass="14770">MSEMSEQDARNLAAQHRELQQNAESVNQQLGMVQRSIEDCARAILTLEELKSASGAINTMIPLGAGALIHANIADVDKIVVSVGAGISVEKTPAEAIETLTQRKEELGKVVERLNGTLTQIGQRLASIESTVGNRPPQ</sequence>
<evidence type="ECO:0000256" key="4">
    <source>
        <dbReference type="ARBA" id="ARBA00023186"/>
    </source>
</evidence>
<evidence type="ECO:0000313" key="10">
    <source>
        <dbReference type="Proteomes" id="UP001056766"/>
    </source>
</evidence>
<evidence type="ECO:0000313" key="9">
    <source>
        <dbReference type="EMBL" id="MCM1986064.1"/>
    </source>
</evidence>
<dbReference type="CDD" id="cd23160">
    <property type="entry name" value="Prefoldin_alpha_GimC"/>
    <property type="match status" value="1"/>
</dbReference>
<comment type="caution">
    <text evidence="9">The sequence shown here is derived from an EMBL/GenBank/DDBJ whole genome shotgun (WGS) entry which is preliminary data.</text>
</comment>
<comment type="subcellular location">
    <subcellularLocation>
        <location evidence="6">Cytoplasm</location>
    </subcellularLocation>
</comment>
<name>A0A9E5DBF7_9EURY</name>
<organism evidence="9 10">
    <name type="scientific">Methanococcoides seepicolus</name>
    <dbReference type="NCBI Taxonomy" id="2828780"/>
    <lineage>
        <taxon>Archaea</taxon>
        <taxon>Methanobacteriati</taxon>
        <taxon>Methanobacteriota</taxon>
        <taxon>Stenosarchaea group</taxon>
        <taxon>Methanomicrobia</taxon>
        <taxon>Methanosarcinales</taxon>
        <taxon>Methanosarcinaceae</taxon>
        <taxon>Methanococcoides</taxon>
    </lineage>
</organism>
<dbReference type="Pfam" id="PF02996">
    <property type="entry name" value="Prefoldin"/>
    <property type="match status" value="1"/>
</dbReference>
<evidence type="ECO:0000256" key="8">
    <source>
        <dbReference type="SAM" id="Coils"/>
    </source>
</evidence>
<comment type="similarity">
    <text evidence="6">Belongs to the prefoldin alpha subunit family.</text>
</comment>
<dbReference type="Proteomes" id="UP001056766">
    <property type="component" value="Unassembled WGS sequence"/>
</dbReference>
<dbReference type="GO" id="GO:0006457">
    <property type="term" value="P:protein folding"/>
    <property type="evidence" value="ECO:0007669"/>
    <property type="project" value="UniProtKB-UniRule"/>
</dbReference>
<evidence type="ECO:0000256" key="5">
    <source>
        <dbReference type="ARBA" id="ARBA00025077"/>
    </source>
</evidence>
<comment type="function">
    <text evidence="5 6">Molecular chaperone capable of stabilizing a range of proteins. Seems to fulfill an ATP-independent, HSP70-like function in archaeal de novo protein folding.</text>
</comment>
<accession>A0A9E5DBF7</accession>
<dbReference type="SUPFAM" id="SSF46579">
    <property type="entry name" value="Prefoldin"/>
    <property type="match status" value="1"/>
</dbReference>
<dbReference type="GO" id="GO:0051082">
    <property type="term" value="F:unfolded protein binding"/>
    <property type="evidence" value="ECO:0007669"/>
    <property type="project" value="UniProtKB-UniRule"/>
</dbReference>
<evidence type="ECO:0000256" key="3">
    <source>
        <dbReference type="ARBA" id="ARBA00022490"/>
    </source>
</evidence>
<proteinExistence type="inferred from homology"/>
<keyword evidence="4 6" id="KW-0143">Chaperone</keyword>
<comment type="subunit">
    <text evidence="2 6">Heterohexamer of two alpha and four beta subunits.</text>
</comment>
<dbReference type="GO" id="GO:0005737">
    <property type="term" value="C:cytoplasm"/>
    <property type="evidence" value="ECO:0007669"/>
    <property type="project" value="UniProtKB-SubCell"/>
</dbReference>
<keyword evidence="3 6" id="KW-0963">Cytoplasm</keyword>
<feature type="coiled-coil region" evidence="8">
    <location>
        <begin position="2"/>
        <end position="29"/>
    </location>
</feature>
<gene>
    <name evidence="6" type="primary">pfdA</name>
    <name evidence="9" type="ORF">KDK67_03400</name>
</gene>
<dbReference type="AlphaFoldDB" id="A0A9E5DBF7"/>
<dbReference type="InterPro" id="IPR009053">
    <property type="entry name" value="Prefoldin"/>
</dbReference>
<protein>
    <recommendedName>
        <fullName evidence="6 7">Prefoldin subunit alpha</fullName>
    </recommendedName>
    <alternativeName>
        <fullName evidence="6">GimC subunit alpha</fullName>
    </alternativeName>
</protein>
<dbReference type="PANTHER" id="PTHR12674:SF4">
    <property type="entry name" value="PREFOLDIN SUBUNIT ALPHA 2"/>
    <property type="match status" value="1"/>
</dbReference>
<dbReference type="HAMAP" id="MF_00308">
    <property type="entry name" value="PfdA"/>
    <property type="match status" value="1"/>
</dbReference>
<dbReference type="InterPro" id="IPR004127">
    <property type="entry name" value="Prefoldin_subunit_alpha"/>
</dbReference>
<evidence type="ECO:0000256" key="7">
    <source>
        <dbReference type="NCBIfam" id="TIGR00293"/>
    </source>
</evidence>
<dbReference type="Gene3D" id="1.10.287.370">
    <property type="match status" value="1"/>
</dbReference>
<dbReference type="PANTHER" id="PTHR12674">
    <property type="entry name" value="PREFOLDIN SUBUNIT 5"/>
    <property type="match status" value="1"/>
</dbReference>
<dbReference type="NCBIfam" id="TIGR00293">
    <property type="entry name" value="prefoldin subunit alpha"/>
    <property type="match status" value="1"/>
</dbReference>
<evidence type="ECO:0000256" key="6">
    <source>
        <dbReference type="HAMAP-Rule" id="MF_00308"/>
    </source>
</evidence>
<dbReference type="InterPro" id="IPR011599">
    <property type="entry name" value="PFD_alpha_archaea"/>
</dbReference>
<evidence type="ECO:0000256" key="1">
    <source>
        <dbReference type="ARBA" id="ARBA00010048"/>
    </source>
</evidence>
<keyword evidence="8" id="KW-0175">Coiled coil</keyword>